<dbReference type="PROSITE" id="PS51371">
    <property type="entry name" value="CBS"/>
    <property type="match status" value="2"/>
</dbReference>
<evidence type="ECO:0000313" key="5">
    <source>
        <dbReference type="Proteomes" id="UP000783863"/>
    </source>
</evidence>
<dbReference type="Pfam" id="PF00571">
    <property type="entry name" value="CBS"/>
    <property type="match status" value="2"/>
</dbReference>
<comment type="caution">
    <text evidence="4">The sequence shown here is derived from an EMBL/GenBank/DDBJ whole genome shotgun (WGS) entry which is preliminary data.</text>
</comment>
<sequence>MTGQLVADVMTSPVLTVSATDPTSDVARAMAREDIKSVVVITEDCSVEGIFTATDYMELGVAASHPESTTIGDCMTTSVVTVSPSDSVTAAADQMVDHDISHLPVVGSDDQVTGIVSSTDLTVCLAP</sequence>
<protein>
    <submittedName>
        <fullName evidence="4">CBS domain-containing protein</fullName>
    </submittedName>
</protein>
<dbReference type="InterPro" id="IPR000644">
    <property type="entry name" value="CBS_dom"/>
</dbReference>
<dbReference type="SUPFAM" id="SSF54631">
    <property type="entry name" value="CBS-domain pair"/>
    <property type="match status" value="1"/>
</dbReference>
<feature type="domain" description="CBS" evidence="3">
    <location>
        <begin position="10"/>
        <end position="67"/>
    </location>
</feature>
<accession>A0A8J7YQD3</accession>
<dbReference type="EMBL" id="RKLQ01000006">
    <property type="protein sequence ID" value="MBX0305961.1"/>
    <property type="molecule type" value="Genomic_DNA"/>
</dbReference>
<dbReference type="RefSeq" id="WP_220590151.1">
    <property type="nucleotide sequence ID" value="NZ_RKLQ01000006.1"/>
</dbReference>
<name>A0A8J7YQD3_9EURY</name>
<dbReference type="InterPro" id="IPR051257">
    <property type="entry name" value="Diverse_CBS-Domain"/>
</dbReference>
<evidence type="ECO:0000256" key="2">
    <source>
        <dbReference type="PROSITE-ProRule" id="PRU00703"/>
    </source>
</evidence>
<reference evidence="4" key="1">
    <citation type="submission" date="2021-06" db="EMBL/GenBank/DDBJ databases">
        <title>Halomicroarcula sp. F24A a new haloarchaeum isolated from saline soil.</title>
        <authorList>
            <person name="Duran-Viseras A."/>
            <person name="Sanchez-Porro C."/>
            <person name="Ventosa A."/>
        </authorList>
    </citation>
    <scope>NUCLEOTIDE SEQUENCE</scope>
    <source>
        <strain evidence="4">F24A</strain>
    </source>
</reference>
<organism evidence="4 5">
    <name type="scientific">Haloarcula salinisoli</name>
    <dbReference type="NCBI Taxonomy" id="2487746"/>
    <lineage>
        <taxon>Archaea</taxon>
        <taxon>Methanobacteriati</taxon>
        <taxon>Methanobacteriota</taxon>
        <taxon>Stenosarchaea group</taxon>
        <taxon>Halobacteria</taxon>
        <taxon>Halobacteriales</taxon>
        <taxon>Haloarculaceae</taxon>
        <taxon>Haloarcula</taxon>
    </lineage>
</organism>
<dbReference type="PANTHER" id="PTHR43080:SF2">
    <property type="entry name" value="CBS DOMAIN-CONTAINING PROTEIN"/>
    <property type="match status" value="1"/>
</dbReference>
<dbReference type="PANTHER" id="PTHR43080">
    <property type="entry name" value="CBS DOMAIN-CONTAINING PROTEIN CBSX3, MITOCHONDRIAL"/>
    <property type="match status" value="1"/>
</dbReference>
<dbReference type="AlphaFoldDB" id="A0A8J7YQD3"/>
<keyword evidence="5" id="KW-1185">Reference proteome</keyword>
<feature type="domain" description="CBS" evidence="3">
    <location>
        <begin position="75"/>
        <end position="127"/>
    </location>
</feature>
<evidence type="ECO:0000256" key="1">
    <source>
        <dbReference type="ARBA" id="ARBA00023122"/>
    </source>
</evidence>
<evidence type="ECO:0000259" key="3">
    <source>
        <dbReference type="PROSITE" id="PS51371"/>
    </source>
</evidence>
<gene>
    <name evidence="4" type="ORF">EGD98_20140</name>
</gene>
<dbReference type="InterPro" id="IPR046342">
    <property type="entry name" value="CBS_dom_sf"/>
</dbReference>
<dbReference type="SMART" id="SM00116">
    <property type="entry name" value="CBS"/>
    <property type="match status" value="2"/>
</dbReference>
<dbReference type="Proteomes" id="UP000783863">
    <property type="component" value="Unassembled WGS sequence"/>
</dbReference>
<proteinExistence type="predicted"/>
<dbReference type="Gene3D" id="3.10.580.10">
    <property type="entry name" value="CBS-domain"/>
    <property type="match status" value="1"/>
</dbReference>
<keyword evidence="1 2" id="KW-0129">CBS domain</keyword>
<evidence type="ECO:0000313" key="4">
    <source>
        <dbReference type="EMBL" id="MBX0305961.1"/>
    </source>
</evidence>